<name>A0AAW0GUG4_9APHY</name>
<accession>A0AAW0GUG4</accession>
<feature type="domain" description="C2H2-type" evidence="2">
    <location>
        <begin position="117"/>
        <end position="140"/>
    </location>
</feature>
<dbReference type="InterPro" id="IPR013087">
    <property type="entry name" value="Znf_C2H2_type"/>
</dbReference>
<feature type="domain" description="C2H2-type" evidence="2">
    <location>
        <begin position="77"/>
        <end position="100"/>
    </location>
</feature>
<dbReference type="Proteomes" id="UP001385951">
    <property type="component" value="Unassembled WGS sequence"/>
</dbReference>
<organism evidence="3 4">
    <name type="scientific">Cerrena zonata</name>
    <dbReference type="NCBI Taxonomy" id="2478898"/>
    <lineage>
        <taxon>Eukaryota</taxon>
        <taxon>Fungi</taxon>
        <taxon>Dikarya</taxon>
        <taxon>Basidiomycota</taxon>
        <taxon>Agaricomycotina</taxon>
        <taxon>Agaricomycetes</taxon>
        <taxon>Polyporales</taxon>
        <taxon>Cerrenaceae</taxon>
        <taxon>Cerrena</taxon>
    </lineage>
</organism>
<evidence type="ECO:0000313" key="4">
    <source>
        <dbReference type="Proteomes" id="UP001385951"/>
    </source>
</evidence>
<dbReference type="EMBL" id="JASBNA010000003">
    <property type="protein sequence ID" value="KAK7692995.1"/>
    <property type="molecule type" value="Genomic_DNA"/>
</dbReference>
<feature type="compositionally biased region" description="Basic and acidic residues" evidence="1">
    <location>
        <begin position="209"/>
        <end position="220"/>
    </location>
</feature>
<feature type="region of interest" description="Disordered" evidence="1">
    <location>
        <begin position="301"/>
        <end position="374"/>
    </location>
</feature>
<feature type="compositionally biased region" description="Basic residues" evidence="1">
    <location>
        <begin position="312"/>
        <end position="327"/>
    </location>
</feature>
<proteinExistence type="predicted"/>
<feature type="region of interest" description="Disordered" evidence="1">
    <location>
        <begin position="173"/>
        <end position="260"/>
    </location>
</feature>
<sequence>MFSKRPRTPPPASSSRTPSPEPTPKAVRITSLPNDTVTNRPLLCTLPPTCNPPNRPTHLINSKELESHYANYHAHVCEERGCGCVFPEARFLELHQTECHDPIAAVRKDRGEKIFACHLATCTRKFQNPKARRLHLISAHGYPKEYFFAITNKGVGGLLKKWGEGASMIRREWKSRNEDTQSDPEAILNEDEDDDDEDEDEDEETEDVQSDHKVIGDRGKTLYSISSESSIPLVIEDDYEPDPEPVQPTTHYHSNDANSVDSLTDAMGSLKLIPTKIQFGRGAKRGGFSSQNRYNLSHAMDVDNDYAGGRPRGGRGGRGKGRGRGRGGARGSEGGHPPPSTRGETHHERQESGGSARGLGGGHRSGFPRRGRVIGRMVAARGRIV</sequence>
<evidence type="ECO:0000259" key="2">
    <source>
        <dbReference type="PROSITE" id="PS00028"/>
    </source>
</evidence>
<dbReference type="AlphaFoldDB" id="A0AAW0GUG4"/>
<dbReference type="SMART" id="SM00355">
    <property type="entry name" value="ZnF_C2H2"/>
    <property type="match status" value="2"/>
</dbReference>
<feature type="compositionally biased region" description="Gly residues" evidence="1">
    <location>
        <begin position="355"/>
        <end position="364"/>
    </location>
</feature>
<dbReference type="PANTHER" id="PTHR21354">
    <property type="entry name" value="ZINC FINGER PROTEIN 511"/>
    <property type="match status" value="1"/>
</dbReference>
<dbReference type="PANTHER" id="PTHR21354:SF0">
    <property type="entry name" value="ZINC FINGER PROTEIN 511"/>
    <property type="match status" value="1"/>
</dbReference>
<feature type="region of interest" description="Disordered" evidence="1">
    <location>
        <begin position="1"/>
        <end position="28"/>
    </location>
</feature>
<reference evidence="3 4" key="1">
    <citation type="submission" date="2022-09" db="EMBL/GenBank/DDBJ databases">
        <authorList>
            <person name="Palmer J.M."/>
        </authorList>
    </citation>
    <scope>NUCLEOTIDE SEQUENCE [LARGE SCALE GENOMIC DNA]</scope>
    <source>
        <strain evidence="3 4">DSM 7382</strain>
    </source>
</reference>
<evidence type="ECO:0000256" key="1">
    <source>
        <dbReference type="SAM" id="MobiDB-lite"/>
    </source>
</evidence>
<feature type="compositionally biased region" description="Polar residues" evidence="1">
    <location>
        <begin position="247"/>
        <end position="260"/>
    </location>
</feature>
<protein>
    <recommendedName>
        <fullName evidence="2">C2H2-type domain-containing protein</fullName>
    </recommendedName>
</protein>
<dbReference type="PROSITE" id="PS00028">
    <property type="entry name" value="ZINC_FINGER_C2H2_1"/>
    <property type="match status" value="2"/>
</dbReference>
<gene>
    <name evidence="3" type="ORF">QCA50_002560</name>
</gene>
<dbReference type="InterPro" id="IPR039258">
    <property type="entry name" value="ZNF511"/>
</dbReference>
<feature type="compositionally biased region" description="Acidic residues" evidence="1">
    <location>
        <begin position="188"/>
        <end position="208"/>
    </location>
</feature>
<keyword evidence="4" id="KW-1185">Reference proteome</keyword>
<evidence type="ECO:0000313" key="3">
    <source>
        <dbReference type="EMBL" id="KAK7692995.1"/>
    </source>
</evidence>
<comment type="caution">
    <text evidence="3">The sequence shown here is derived from an EMBL/GenBank/DDBJ whole genome shotgun (WGS) entry which is preliminary data.</text>
</comment>